<keyword evidence="2" id="KW-0808">Transferase</keyword>
<dbReference type="GO" id="GO:0016747">
    <property type="term" value="F:acyltransferase activity, transferring groups other than amino-acyl groups"/>
    <property type="evidence" value="ECO:0007669"/>
    <property type="project" value="InterPro"/>
</dbReference>
<dbReference type="InterPro" id="IPR016181">
    <property type="entry name" value="Acyl_CoA_acyltransferase"/>
</dbReference>
<comment type="caution">
    <text evidence="2">The sequence shown here is derived from an EMBL/GenBank/DDBJ whole genome shotgun (WGS) entry which is preliminary data.</text>
</comment>
<dbReference type="EMBL" id="QXQA01000025">
    <property type="protein sequence ID" value="RIX47084.1"/>
    <property type="molecule type" value="Genomic_DNA"/>
</dbReference>
<dbReference type="PANTHER" id="PTHR39173">
    <property type="entry name" value="ACETYLTRANSFERASE"/>
    <property type="match status" value="1"/>
</dbReference>
<organism evidence="2 3">
    <name type="scientific">Paenibacillus nanensis</name>
    <dbReference type="NCBI Taxonomy" id="393251"/>
    <lineage>
        <taxon>Bacteria</taxon>
        <taxon>Bacillati</taxon>
        <taxon>Bacillota</taxon>
        <taxon>Bacilli</taxon>
        <taxon>Bacillales</taxon>
        <taxon>Paenibacillaceae</taxon>
        <taxon>Paenibacillus</taxon>
    </lineage>
</organism>
<name>A0A3A1UTN2_9BACL</name>
<dbReference type="CDD" id="cd04301">
    <property type="entry name" value="NAT_SF"/>
    <property type="match status" value="1"/>
</dbReference>
<sequence>MEVELRKLTLDDGEDVYQMALEIGPGENGFVNGLLSDNYSDFRLILRKYFEMSEGVNLAPQHVPQTTYWLYIAGYPVGYGKLRHYLNENLKRHGGHIGYVVRPSCRGKGYGKLMLHNLLKEASRLGIHDVLLTCNEDNAASRKIIESNDGALAGIDKGTCKYWIRTKNERKTTIK</sequence>
<dbReference type="OrthoDB" id="9797989at2"/>
<dbReference type="SUPFAM" id="SSF55729">
    <property type="entry name" value="Acyl-CoA N-acyltransferases (Nat)"/>
    <property type="match status" value="1"/>
</dbReference>
<evidence type="ECO:0000313" key="2">
    <source>
        <dbReference type="EMBL" id="RIX47084.1"/>
    </source>
</evidence>
<dbReference type="AlphaFoldDB" id="A0A3A1UTN2"/>
<dbReference type="RefSeq" id="WP_119603012.1">
    <property type="nucleotide sequence ID" value="NZ_QXQA01000025.1"/>
</dbReference>
<evidence type="ECO:0000259" key="1">
    <source>
        <dbReference type="PROSITE" id="PS51186"/>
    </source>
</evidence>
<keyword evidence="3" id="KW-1185">Reference proteome</keyword>
<feature type="domain" description="N-acetyltransferase" evidence="1">
    <location>
        <begin position="3"/>
        <end position="174"/>
    </location>
</feature>
<dbReference type="PROSITE" id="PS51186">
    <property type="entry name" value="GNAT"/>
    <property type="match status" value="1"/>
</dbReference>
<gene>
    <name evidence="2" type="ORF">D3P08_25840</name>
</gene>
<protein>
    <submittedName>
        <fullName evidence="2">GNAT family N-acetyltransferase</fullName>
    </submittedName>
</protein>
<accession>A0A3A1UTN2</accession>
<reference evidence="2 3" key="1">
    <citation type="submission" date="2018-09" db="EMBL/GenBank/DDBJ databases">
        <title>Paenibacillus aracenensis nov. sp. isolated from a cave in southern Spain.</title>
        <authorList>
            <person name="Jurado V."/>
            <person name="Gutierrez-Patricio S."/>
            <person name="Gonzalez-Pimentel J.L."/>
            <person name="Miller A.Z."/>
            <person name="Laiz L."/>
            <person name="Saiz-Jimenez C."/>
        </authorList>
    </citation>
    <scope>NUCLEOTIDE SEQUENCE [LARGE SCALE GENOMIC DNA]</scope>
    <source>
        <strain evidence="2 3">DSM 22867</strain>
    </source>
</reference>
<proteinExistence type="predicted"/>
<dbReference type="Proteomes" id="UP000266482">
    <property type="component" value="Unassembled WGS sequence"/>
</dbReference>
<dbReference type="InterPro" id="IPR000182">
    <property type="entry name" value="GNAT_dom"/>
</dbReference>
<dbReference type="Gene3D" id="3.40.630.30">
    <property type="match status" value="1"/>
</dbReference>
<dbReference type="Pfam" id="PF00583">
    <property type="entry name" value="Acetyltransf_1"/>
    <property type="match status" value="1"/>
</dbReference>
<evidence type="ECO:0000313" key="3">
    <source>
        <dbReference type="Proteomes" id="UP000266482"/>
    </source>
</evidence>
<dbReference type="PANTHER" id="PTHR39173:SF1">
    <property type="entry name" value="ACETYLTRANSFERASE"/>
    <property type="match status" value="1"/>
</dbReference>